<dbReference type="Gene3D" id="1.10.101.10">
    <property type="entry name" value="PGBD-like superfamily/PGBD"/>
    <property type="match status" value="1"/>
</dbReference>
<evidence type="ECO:0000256" key="1">
    <source>
        <dbReference type="SAM" id="MobiDB-lite"/>
    </source>
</evidence>
<dbReference type="InterPro" id="IPR013230">
    <property type="entry name" value="Peptidase_M15A_C"/>
</dbReference>
<feature type="region of interest" description="Disordered" evidence="1">
    <location>
        <begin position="27"/>
        <end position="51"/>
    </location>
</feature>
<dbReference type="InterPro" id="IPR036365">
    <property type="entry name" value="PGBD-like_sf"/>
</dbReference>
<feature type="domain" description="Peptidoglycan binding-like" evidence="3">
    <location>
        <begin position="72"/>
        <end position="129"/>
    </location>
</feature>
<feature type="domain" description="Peptidase M15A C-terminal" evidence="4">
    <location>
        <begin position="142"/>
        <end position="256"/>
    </location>
</feature>
<comment type="caution">
    <text evidence="5">The sequence shown here is derived from an EMBL/GenBank/DDBJ whole genome shotgun (WGS) entry which is preliminary data.</text>
</comment>
<accession>A0A4R6SP53</accession>
<protein>
    <submittedName>
        <fullName evidence="5">Zinc D-Ala-D-Ala carboxypeptidase</fullName>
    </submittedName>
</protein>
<dbReference type="OrthoDB" id="9810670at2"/>
<dbReference type="Pfam" id="PF01471">
    <property type="entry name" value="PG_binding_1"/>
    <property type="match status" value="1"/>
</dbReference>
<gene>
    <name evidence="5" type="ORF">EV186_1011699</name>
</gene>
<keyword evidence="5" id="KW-0121">Carboxypeptidase</keyword>
<feature type="compositionally biased region" description="Low complexity" evidence="1">
    <location>
        <begin position="41"/>
        <end position="51"/>
    </location>
</feature>
<keyword evidence="5" id="KW-0645">Protease</keyword>
<evidence type="ECO:0000313" key="5">
    <source>
        <dbReference type="EMBL" id="TDQ05721.1"/>
    </source>
</evidence>
<dbReference type="SUPFAM" id="SSF55166">
    <property type="entry name" value="Hedgehog/DD-peptidase"/>
    <property type="match status" value="1"/>
</dbReference>
<keyword evidence="2" id="KW-0732">Signal</keyword>
<dbReference type="InterPro" id="IPR009045">
    <property type="entry name" value="Zn_M74/Hedgehog-like"/>
</dbReference>
<dbReference type="Gene3D" id="3.30.1380.10">
    <property type="match status" value="1"/>
</dbReference>
<evidence type="ECO:0000313" key="6">
    <source>
        <dbReference type="Proteomes" id="UP000295444"/>
    </source>
</evidence>
<dbReference type="InterPro" id="IPR002477">
    <property type="entry name" value="Peptidoglycan-bd-like"/>
</dbReference>
<name>A0A4R6SP53_LABRH</name>
<dbReference type="InterPro" id="IPR036366">
    <property type="entry name" value="PGBDSf"/>
</dbReference>
<dbReference type="Proteomes" id="UP000295444">
    <property type="component" value="Unassembled WGS sequence"/>
</dbReference>
<dbReference type="GO" id="GO:0004180">
    <property type="term" value="F:carboxypeptidase activity"/>
    <property type="evidence" value="ECO:0007669"/>
    <property type="project" value="UniProtKB-KW"/>
</dbReference>
<dbReference type="AlphaFoldDB" id="A0A4R6SP53"/>
<feature type="signal peptide" evidence="2">
    <location>
        <begin position="1"/>
        <end position="25"/>
    </location>
</feature>
<proteinExistence type="predicted"/>
<dbReference type="Pfam" id="PF08291">
    <property type="entry name" value="Peptidase_M15_3"/>
    <property type="match status" value="1"/>
</dbReference>
<sequence>MKSRLLAFVFAATAAFALVTGSASADPLTPGGPTPVPAPIAAPTASPNSTAATPALADGCYTWGRVLSEGTTGEDVRQLQIRVSGYPGYGASIALDGQFGPATKAAVIRFQQAYGLTADGIAGAQTFNKIYALQDDDCTPVNFSYAELNHCNTTWAGGPLSAAAAKANALVVMWQLQALRHALGDRPIGVNSGFRSYSCNSAAGGSSTSRHLYGDAADLAAGTIGFCNLAKEARYHGFEEILGPGYPDHSDHTHVANKSSRFWSASQCGI</sequence>
<keyword evidence="5" id="KW-0378">Hydrolase</keyword>
<evidence type="ECO:0000259" key="3">
    <source>
        <dbReference type="Pfam" id="PF01471"/>
    </source>
</evidence>
<feature type="compositionally biased region" description="Pro residues" evidence="1">
    <location>
        <begin position="30"/>
        <end position="40"/>
    </location>
</feature>
<evidence type="ECO:0000256" key="2">
    <source>
        <dbReference type="SAM" id="SignalP"/>
    </source>
</evidence>
<organism evidence="5 6">
    <name type="scientific">Labedaea rhizosphaerae</name>
    <dbReference type="NCBI Taxonomy" id="598644"/>
    <lineage>
        <taxon>Bacteria</taxon>
        <taxon>Bacillati</taxon>
        <taxon>Actinomycetota</taxon>
        <taxon>Actinomycetes</taxon>
        <taxon>Pseudonocardiales</taxon>
        <taxon>Pseudonocardiaceae</taxon>
        <taxon>Labedaea</taxon>
    </lineage>
</organism>
<reference evidence="5 6" key="1">
    <citation type="submission" date="2019-03" db="EMBL/GenBank/DDBJ databases">
        <title>Genomic Encyclopedia of Type Strains, Phase IV (KMG-IV): sequencing the most valuable type-strain genomes for metagenomic binning, comparative biology and taxonomic classification.</title>
        <authorList>
            <person name="Goeker M."/>
        </authorList>
    </citation>
    <scope>NUCLEOTIDE SEQUENCE [LARGE SCALE GENOMIC DNA]</scope>
    <source>
        <strain evidence="5 6">DSM 45361</strain>
    </source>
</reference>
<dbReference type="SUPFAM" id="SSF47090">
    <property type="entry name" value="PGBD-like"/>
    <property type="match status" value="1"/>
</dbReference>
<evidence type="ECO:0000259" key="4">
    <source>
        <dbReference type="Pfam" id="PF08291"/>
    </source>
</evidence>
<feature type="chain" id="PRO_5020449901" evidence="2">
    <location>
        <begin position="26"/>
        <end position="270"/>
    </location>
</feature>
<keyword evidence="6" id="KW-1185">Reference proteome</keyword>
<dbReference type="EMBL" id="SNXZ01000001">
    <property type="protein sequence ID" value="TDQ05721.1"/>
    <property type="molecule type" value="Genomic_DNA"/>
</dbReference>